<evidence type="ECO:0000313" key="5">
    <source>
        <dbReference type="EMBL" id="OJJ25308.1"/>
    </source>
</evidence>
<dbReference type="InterPro" id="IPR012312">
    <property type="entry name" value="Hemerythrin-like"/>
</dbReference>
<evidence type="ECO:0000259" key="4">
    <source>
        <dbReference type="Pfam" id="PF01814"/>
    </source>
</evidence>
<keyword evidence="6" id="KW-1185">Reference proteome</keyword>
<dbReference type="SUPFAM" id="SSF47188">
    <property type="entry name" value="Hemerythrin-like"/>
    <property type="match status" value="1"/>
</dbReference>
<proteinExistence type="inferred from homology"/>
<name>A0A1L9QRK2_9CYAN</name>
<reference evidence="5" key="1">
    <citation type="submission" date="2016-10" db="EMBL/GenBank/DDBJ databases">
        <title>CRISPR-Cas defence system in Roseofilum reptotaenium: evidence of a bacteriophage-cyanobacterium arms race in the coral black band disease.</title>
        <authorList>
            <person name="Buerger P."/>
            <person name="Wood-Charlson E.M."/>
            <person name="Weynberg K.D."/>
            <person name="Willis B."/>
            <person name="Van Oppen M.J."/>
        </authorList>
    </citation>
    <scope>NUCLEOTIDE SEQUENCE [LARGE SCALE GENOMIC DNA]</scope>
    <source>
        <strain evidence="5">AO1-A</strain>
    </source>
</reference>
<dbReference type="Pfam" id="PF01814">
    <property type="entry name" value="Hemerythrin"/>
    <property type="match status" value="1"/>
</dbReference>
<dbReference type="Gene3D" id="1.20.120.50">
    <property type="entry name" value="Hemerythrin-like"/>
    <property type="match status" value="1"/>
</dbReference>
<dbReference type="PANTHER" id="PTHR37164:SF1">
    <property type="entry name" value="BACTERIOHEMERYTHRIN"/>
    <property type="match status" value="1"/>
</dbReference>
<dbReference type="GO" id="GO:0046872">
    <property type="term" value="F:metal ion binding"/>
    <property type="evidence" value="ECO:0007669"/>
    <property type="project" value="UniProtKB-KW"/>
</dbReference>
<dbReference type="NCBIfam" id="TIGR02481">
    <property type="entry name" value="hemeryth_dom"/>
    <property type="match status" value="1"/>
</dbReference>
<dbReference type="STRING" id="1925591.BI308_11810"/>
<dbReference type="AlphaFoldDB" id="A0A1L9QRK2"/>
<feature type="domain" description="Hemerythrin-like" evidence="4">
    <location>
        <begin position="13"/>
        <end position="129"/>
    </location>
</feature>
<dbReference type="Proteomes" id="UP000183940">
    <property type="component" value="Unassembled WGS sequence"/>
</dbReference>
<dbReference type="PANTHER" id="PTHR37164">
    <property type="entry name" value="BACTERIOHEMERYTHRIN"/>
    <property type="match status" value="1"/>
</dbReference>
<gene>
    <name evidence="5" type="ORF">BI308_11810</name>
</gene>
<keyword evidence="2" id="KW-0479">Metal-binding</keyword>
<protein>
    <recommendedName>
        <fullName evidence="4">Hemerythrin-like domain-containing protein</fullName>
    </recommendedName>
</protein>
<dbReference type="InterPro" id="IPR050669">
    <property type="entry name" value="Hemerythrin"/>
</dbReference>
<evidence type="ECO:0000256" key="2">
    <source>
        <dbReference type="ARBA" id="ARBA00022723"/>
    </source>
</evidence>
<dbReference type="InterPro" id="IPR035938">
    <property type="entry name" value="Hemerythrin-like_sf"/>
</dbReference>
<comment type="caution">
    <text evidence="5">The sequence shown here is derived from an EMBL/GenBank/DDBJ whole genome shotgun (WGS) entry which is preliminary data.</text>
</comment>
<dbReference type="CDD" id="cd12107">
    <property type="entry name" value="Hemerythrin"/>
    <property type="match status" value="1"/>
</dbReference>
<evidence type="ECO:0000313" key="6">
    <source>
        <dbReference type="Proteomes" id="UP000183940"/>
    </source>
</evidence>
<organism evidence="5 6">
    <name type="scientific">Roseofilum reptotaenium AO1-A</name>
    <dbReference type="NCBI Taxonomy" id="1925591"/>
    <lineage>
        <taxon>Bacteria</taxon>
        <taxon>Bacillati</taxon>
        <taxon>Cyanobacteriota</taxon>
        <taxon>Cyanophyceae</taxon>
        <taxon>Desertifilales</taxon>
        <taxon>Desertifilaceae</taxon>
        <taxon>Roseofilum</taxon>
    </lineage>
</organism>
<evidence type="ECO:0000256" key="1">
    <source>
        <dbReference type="ARBA" id="ARBA00010587"/>
    </source>
</evidence>
<accession>A0A1L9QRK2</accession>
<sequence>MPRTWTDSLEIGIPLLDIQHQQLLDEMDRLLEGLKTKKSNREIKSILKMLDGYVAVHFQYEEGCMNNYQCPVACDNKNAHQSFVQMLTQIKSDIEMNRNFDLVADQVQRNLLDWFVNHIRRIDKQLEPLVQANKPMAS</sequence>
<dbReference type="NCBIfam" id="NF033749">
    <property type="entry name" value="bact_hemeryth"/>
    <property type="match status" value="1"/>
</dbReference>
<evidence type="ECO:0000256" key="3">
    <source>
        <dbReference type="ARBA" id="ARBA00023004"/>
    </source>
</evidence>
<comment type="similarity">
    <text evidence="1">Belongs to the hemerythrin family.</text>
</comment>
<keyword evidence="3" id="KW-0408">Iron</keyword>
<dbReference type="InterPro" id="IPR012827">
    <property type="entry name" value="Hemerythrin_metal-bd"/>
</dbReference>
<dbReference type="EMBL" id="MLAW01000018">
    <property type="protein sequence ID" value="OJJ25308.1"/>
    <property type="molecule type" value="Genomic_DNA"/>
</dbReference>